<dbReference type="PANTHER" id="PTHR36154">
    <property type="entry name" value="DNA-BINDING TRANSCRIPTIONAL ACTIVATOR ALPA"/>
    <property type="match status" value="1"/>
</dbReference>
<dbReference type="EMBL" id="CAADFE010000085">
    <property type="protein sequence ID" value="VFJ75702.1"/>
    <property type="molecule type" value="Genomic_DNA"/>
</dbReference>
<gene>
    <name evidence="1" type="ORF">BECKFW1821C_GA0114237_108511</name>
</gene>
<dbReference type="InterPro" id="IPR010260">
    <property type="entry name" value="AlpA"/>
</dbReference>
<name>A0A450U0D5_9GAMM</name>
<reference evidence="1" key="1">
    <citation type="submission" date="2019-02" db="EMBL/GenBank/DDBJ databases">
        <authorList>
            <person name="Gruber-Vodicka R. H."/>
            <person name="Seah K. B. B."/>
        </authorList>
    </citation>
    <scope>NUCLEOTIDE SEQUENCE</scope>
    <source>
        <strain evidence="1">BECK_BZ131</strain>
    </source>
</reference>
<dbReference type="InterPro" id="IPR052931">
    <property type="entry name" value="Prophage_regulatory_activator"/>
</dbReference>
<dbReference type="PANTHER" id="PTHR36154:SF1">
    <property type="entry name" value="DNA-BINDING TRANSCRIPTIONAL ACTIVATOR ALPA"/>
    <property type="match status" value="1"/>
</dbReference>
<evidence type="ECO:0000313" key="1">
    <source>
        <dbReference type="EMBL" id="VFJ75702.1"/>
    </source>
</evidence>
<protein>
    <submittedName>
        <fullName evidence="1">Transcriptional regulator, AlpA family</fullName>
    </submittedName>
</protein>
<dbReference type="Gene3D" id="1.10.238.160">
    <property type="match status" value="1"/>
</dbReference>
<dbReference type="AlphaFoldDB" id="A0A450U0D5"/>
<accession>A0A450U0D5</accession>
<organism evidence="1">
    <name type="scientific">Candidatus Kentrum sp. FW</name>
    <dbReference type="NCBI Taxonomy" id="2126338"/>
    <lineage>
        <taxon>Bacteria</taxon>
        <taxon>Pseudomonadati</taxon>
        <taxon>Pseudomonadota</taxon>
        <taxon>Gammaproteobacteria</taxon>
        <taxon>Candidatus Kentrum</taxon>
    </lineage>
</organism>
<dbReference type="Pfam" id="PF05930">
    <property type="entry name" value="Phage_AlpA"/>
    <property type="match status" value="1"/>
</dbReference>
<proteinExistence type="predicted"/>
<sequence>MATKIPRLPAVKARTGLSRSSIYLRISENRFPSPVSLGGRAVGWIEADVDDWLNQRIQETRGTPEHSANKPS</sequence>